<protein>
    <submittedName>
        <fullName evidence="2">Uncharacterized protein</fullName>
    </submittedName>
</protein>
<proteinExistence type="predicted"/>
<organism evidence="2 3">
    <name type="scientific">Puccinia coronata f. sp. avenae</name>
    <dbReference type="NCBI Taxonomy" id="200324"/>
    <lineage>
        <taxon>Eukaryota</taxon>
        <taxon>Fungi</taxon>
        <taxon>Dikarya</taxon>
        <taxon>Basidiomycota</taxon>
        <taxon>Pucciniomycotina</taxon>
        <taxon>Pucciniomycetes</taxon>
        <taxon>Pucciniales</taxon>
        <taxon>Pucciniaceae</taxon>
        <taxon>Puccinia</taxon>
    </lineage>
</organism>
<evidence type="ECO:0000313" key="3">
    <source>
        <dbReference type="Proteomes" id="UP000235392"/>
    </source>
</evidence>
<accession>A0A2N5SUK6</accession>
<evidence type="ECO:0000313" key="2">
    <source>
        <dbReference type="EMBL" id="PLW16938.1"/>
    </source>
</evidence>
<dbReference type="AlphaFoldDB" id="A0A2N5SUK6"/>
<comment type="caution">
    <text evidence="2">The sequence shown here is derived from an EMBL/GenBank/DDBJ whole genome shotgun (WGS) entry which is preliminary data.</text>
</comment>
<name>A0A2N5SUK6_9BASI</name>
<feature type="compositionally biased region" description="Basic and acidic residues" evidence="1">
    <location>
        <begin position="45"/>
        <end position="57"/>
    </location>
</feature>
<gene>
    <name evidence="2" type="ORF">PCASD_13327</name>
</gene>
<sequence>MAIKPGRQQCLLKISWAAIGGEVHVGQSDRKGCADNLSGTCQEDSDGKIHGESEKPKASGTRQVNDSLRLLGRLEEGNNDACSRLALASSESEVQCIAEMCQ</sequence>
<reference evidence="2 3" key="1">
    <citation type="submission" date="2017-11" db="EMBL/GenBank/DDBJ databases">
        <title>De novo assembly and phasing of dikaryotic genomes from two isolates of Puccinia coronata f. sp. avenae, the causal agent of oat crown rust.</title>
        <authorList>
            <person name="Miller M.E."/>
            <person name="Zhang Y."/>
            <person name="Omidvar V."/>
            <person name="Sperschneider J."/>
            <person name="Schwessinger B."/>
            <person name="Raley C."/>
            <person name="Palmer J.M."/>
            <person name="Garnica D."/>
            <person name="Upadhyaya N."/>
            <person name="Rathjen J."/>
            <person name="Taylor J.M."/>
            <person name="Park R.F."/>
            <person name="Dodds P.N."/>
            <person name="Hirsch C.D."/>
            <person name="Kianian S.F."/>
            <person name="Figueroa M."/>
        </authorList>
    </citation>
    <scope>NUCLEOTIDE SEQUENCE [LARGE SCALE GENOMIC DNA]</scope>
    <source>
        <strain evidence="2">12SD80</strain>
    </source>
</reference>
<dbReference type="Proteomes" id="UP000235392">
    <property type="component" value="Unassembled WGS sequence"/>
</dbReference>
<evidence type="ECO:0000256" key="1">
    <source>
        <dbReference type="SAM" id="MobiDB-lite"/>
    </source>
</evidence>
<feature type="region of interest" description="Disordered" evidence="1">
    <location>
        <begin position="44"/>
        <end position="64"/>
    </location>
</feature>
<dbReference type="EMBL" id="PGCI01000761">
    <property type="protein sequence ID" value="PLW16938.1"/>
    <property type="molecule type" value="Genomic_DNA"/>
</dbReference>